<keyword evidence="2" id="KW-0515">Mutator protein</keyword>
<feature type="binding site" evidence="2">
    <location>
        <position position="9"/>
    </location>
    <ligand>
        <name>Mg(2+)</name>
        <dbReference type="ChEBI" id="CHEBI:18420"/>
    </ligand>
</feature>
<keyword evidence="2 4" id="KW-0548">Nucleotidyltransferase</keyword>
<comment type="catalytic activity">
    <reaction evidence="2">
        <text>DNA(n) + a 2'-deoxyribonucleoside 5'-triphosphate = DNA(n+1) + diphosphate</text>
        <dbReference type="Rhea" id="RHEA:22508"/>
        <dbReference type="Rhea" id="RHEA-COMP:17339"/>
        <dbReference type="Rhea" id="RHEA-COMP:17340"/>
        <dbReference type="ChEBI" id="CHEBI:33019"/>
        <dbReference type="ChEBI" id="CHEBI:61560"/>
        <dbReference type="ChEBI" id="CHEBI:173112"/>
        <dbReference type="EC" id="2.7.7.7"/>
    </reaction>
</comment>
<keyword evidence="2" id="KW-0963">Cytoplasm</keyword>
<dbReference type="NCBIfam" id="NF002848">
    <property type="entry name" value="PRK03103.1"/>
    <property type="match status" value="1"/>
</dbReference>
<comment type="cofactor">
    <cofactor evidence="2">
        <name>Mg(2+)</name>
        <dbReference type="ChEBI" id="CHEBI:18420"/>
    </cofactor>
    <text evidence="2">Binds 2 magnesium ions per subunit.</text>
</comment>
<dbReference type="Pfam" id="PF11799">
    <property type="entry name" value="IMS_C"/>
    <property type="match status" value="1"/>
</dbReference>
<accession>A0ABS2Q8F5</accession>
<gene>
    <name evidence="2" type="primary">dinB</name>
    <name evidence="4" type="ORF">JOC27_001525</name>
</gene>
<dbReference type="InterPro" id="IPR043502">
    <property type="entry name" value="DNA/RNA_pol_sf"/>
</dbReference>
<evidence type="ECO:0000313" key="4">
    <source>
        <dbReference type="EMBL" id="MBM7658073.1"/>
    </source>
</evidence>
<dbReference type="SUPFAM" id="SSF56672">
    <property type="entry name" value="DNA/RNA polymerases"/>
    <property type="match status" value="1"/>
</dbReference>
<dbReference type="Gene3D" id="3.30.1490.100">
    <property type="entry name" value="DNA polymerase, Y-family, little finger domain"/>
    <property type="match status" value="1"/>
</dbReference>
<comment type="subunit">
    <text evidence="2">Monomer.</text>
</comment>
<keyword evidence="5" id="KW-1185">Reference proteome</keyword>
<comment type="function">
    <text evidence="2">Poorly processive, error-prone DNA polymerase involved in untargeted mutagenesis. Copies undamaged DNA at stalled replication forks, which arise in vivo from mismatched or misaligned primer ends. These misaligned primers can be extended by PolIV. Exhibits no 3'-5' exonuclease (proofreading) activity. May be involved in translesional synthesis, in conjunction with the beta clamp from PolIII.</text>
</comment>
<proteinExistence type="inferred from homology"/>
<dbReference type="InterPro" id="IPR001126">
    <property type="entry name" value="UmuC"/>
</dbReference>
<keyword evidence="2" id="KW-0235">DNA replication</keyword>
<dbReference type="InterPro" id="IPR043128">
    <property type="entry name" value="Rev_trsase/Diguanyl_cyclase"/>
</dbReference>
<dbReference type="PROSITE" id="PS50173">
    <property type="entry name" value="UMUC"/>
    <property type="match status" value="1"/>
</dbReference>
<dbReference type="RefSeq" id="WP_205006569.1">
    <property type="nucleotide sequence ID" value="NZ_CBCRXA010000007.1"/>
</dbReference>
<comment type="similarity">
    <text evidence="1 2">Belongs to the DNA polymerase type-Y family.</text>
</comment>
<feature type="active site" evidence="2">
    <location>
        <position position="106"/>
    </location>
</feature>
<dbReference type="SUPFAM" id="SSF100879">
    <property type="entry name" value="Lesion bypass DNA polymerase (Y-family), little finger domain"/>
    <property type="match status" value="1"/>
</dbReference>
<dbReference type="InterPro" id="IPR036775">
    <property type="entry name" value="DNA_pol_Y-fam_lit_finger_sf"/>
</dbReference>
<dbReference type="CDD" id="cd01700">
    <property type="entry name" value="PolY_Pol_V_umuC"/>
    <property type="match status" value="1"/>
</dbReference>
<keyword evidence="2" id="KW-0239">DNA-directed DNA polymerase</keyword>
<protein>
    <recommendedName>
        <fullName evidence="2">DNA polymerase IV</fullName>
        <shortName evidence="2">Pol IV</shortName>
        <ecNumber evidence="2">2.7.7.7</ecNumber>
    </recommendedName>
</protein>
<feature type="site" description="Substrate discrimination" evidence="2">
    <location>
        <position position="14"/>
    </location>
</feature>
<dbReference type="Gene3D" id="3.40.1170.60">
    <property type="match status" value="1"/>
</dbReference>
<evidence type="ECO:0000313" key="5">
    <source>
        <dbReference type="Proteomes" id="UP000823201"/>
    </source>
</evidence>
<keyword evidence="2" id="KW-0227">DNA damage</keyword>
<keyword evidence="2" id="KW-0479">Metal-binding</keyword>
<dbReference type="Gene3D" id="3.30.70.270">
    <property type="match status" value="1"/>
</dbReference>
<evidence type="ECO:0000256" key="1">
    <source>
        <dbReference type="ARBA" id="ARBA00010945"/>
    </source>
</evidence>
<keyword evidence="2" id="KW-0238">DNA-binding</keyword>
<organism evidence="4 5">
    <name type="scientific">Sporolactobacillus spathodeae</name>
    <dbReference type="NCBI Taxonomy" id="1465502"/>
    <lineage>
        <taxon>Bacteria</taxon>
        <taxon>Bacillati</taxon>
        <taxon>Bacillota</taxon>
        <taxon>Bacilli</taxon>
        <taxon>Bacillales</taxon>
        <taxon>Sporolactobacillaceae</taxon>
        <taxon>Sporolactobacillus</taxon>
    </lineage>
</organism>
<dbReference type="Proteomes" id="UP000823201">
    <property type="component" value="Unassembled WGS sequence"/>
</dbReference>
<reference evidence="4 5" key="1">
    <citation type="submission" date="2021-01" db="EMBL/GenBank/DDBJ databases">
        <title>Genomic Encyclopedia of Type Strains, Phase IV (KMG-IV): sequencing the most valuable type-strain genomes for metagenomic binning, comparative biology and taxonomic classification.</title>
        <authorList>
            <person name="Goeker M."/>
        </authorList>
    </citation>
    <scope>NUCLEOTIDE SEQUENCE [LARGE SCALE GENOMIC DNA]</scope>
    <source>
        <strain evidence="4 5">DSM 100968</strain>
    </source>
</reference>
<comment type="caution">
    <text evidence="4">The sequence shown here is derived from an EMBL/GenBank/DDBJ whole genome shotgun (WGS) entry which is preliminary data.</text>
</comment>
<dbReference type="EMBL" id="JAFBEV010000011">
    <property type="protein sequence ID" value="MBM7658073.1"/>
    <property type="molecule type" value="Genomic_DNA"/>
</dbReference>
<dbReference type="Pfam" id="PF00817">
    <property type="entry name" value="IMS"/>
    <property type="match status" value="1"/>
</dbReference>
<feature type="domain" description="UmuC" evidence="3">
    <location>
        <begin position="5"/>
        <end position="190"/>
    </location>
</feature>
<feature type="binding site" evidence="2">
    <location>
        <position position="105"/>
    </location>
    <ligand>
        <name>Mg(2+)</name>
        <dbReference type="ChEBI" id="CHEBI:18420"/>
    </ligand>
</feature>
<dbReference type="GO" id="GO:0003887">
    <property type="term" value="F:DNA-directed DNA polymerase activity"/>
    <property type="evidence" value="ECO:0007669"/>
    <property type="project" value="UniProtKB-EC"/>
</dbReference>
<dbReference type="InterPro" id="IPR022880">
    <property type="entry name" value="DNApol_IV"/>
</dbReference>
<keyword evidence="2 4" id="KW-0808">Transferase</keyword>
<dbReference type="EC" id="2.7.7.7" evidence="2"/>
<keyword evidence="2" id="KW-0234">DNA repair</keyword>
<sequence>MNRIIFLVDMQTFYASCEKADHPEWRTHPLIVAGDPKQRSGIVLAACPLAKSRGVSTAEPVGQALAKCPEAIVVRPRMQHYLDVSLKITRILGTFTDLVEPYSVDEQFIDITGSLHFFASPADMAAHIQKTLLDQTGIYARIGIGPNKSLAKMACDNFSKKNASGIFELRVHTLASDLWPLPIGELLGVGQRMERHLLGMGIRQIGHLAHYPVEQLRRRWGVNGELLWLTARGIDTSPVSPGTFSGQKAIGHHMTLPFDYTTLKDIRIILLELSEEVAYRARKKNYRGEVVSIAVTGSFDRHTGFARQLKLPFSTNFGMDIYRAANHLFTESWDRLPVRGVAVTLSMLHPSDVYQLDLFNALEEKEKLSTAVDALYQKYGRTVIFRGVSLLPASQLHMRAGKIGGHFK</sequence>
<evidence type="ECO:0000256" key="2">
    <source>
        <dbReference type="HAMAP-Rule" id="MF_01113"/>
    </source>
</evidence>
<dbReference type="InterPro" id="IPR017961">
    <property type="entry name" value="DNA_pol_Y-fam_little_finger"/>
</dbReference>
<dbReference type="InterPro" id="IPR050116">
    <property type="entry name" value="DNA_polymerase-Y"/>
</dbReference>
<evidence type="ECO:0000259" key="3">
    <source>
        <dbReference type="PROSITE" id="PS50173"/>
    </source>
</evidence>
<name>A0ABS2Q8F5_9BACL</name>
<dbReference type="HAMAP" id="MF_01113">
    <property type="entry name" value="DNApol_IV"/>
    <property type="match status" value="1"/>
</dbReference>
<dbReference type="PANTHER" id="PTHR11076:SF35">
    <property type="entry name" value="DNA REPAIR PROTEIN HOMOLOG YOBH"/>
    <property type="match status" value="1"/>
</dbReference>
<comment type="subcellular location">
    <subcellularLocation>
        <location evidence="2">Cytoplasm</location>
    </subcellularLocation>
</comment>
<dbReference type="PANTHER" id="PTHR11076">
    <property type="entry name" value="DNA REPAIR POLYMERASE UMUC / TRANSFERASE FAMILY MEMBER"/>
    <property type="match status" value="1"/>
</dbReference>
<keyword evidence="2" id="KW-0460">Magnesium</keyword>
<dbReference type="Gene3D" id="1.10.150.20">
    <property type="entry name" value="5' to 3' exonuclease, C-terminal subdomain"/>
    <property type="match status" value="1"/>
</dbReference>